<dbReference type="RefSeq" id="XP_044675748.1">
    <property type="nucleotide sequence ID" value="XM_044829073.1"/>
</dbReference>
<organism evidence="1 2">
    <name type="scientific">Fusarium musae</name>
    <dbReference type="NCBI Taxonomy" id="1042133"/>
    <lineage>
        <taxon>Eukaryota</taxon>
        <taxon>Fungi</taxon>
        <taxon>Dikarya</taxon>
        <taxon>Ascomycota</taxon>
        <taxon>Pezizomycotina</taxon>
        <taxon>Sordariomycetes</taxon>
        <taxon>Hypocreomycetidae</taxon>
        <taxon>Hypocreales</taxon>
        <taxon>Nectriaceae</taxon>
        <taxon>Fusarium</taxon>
    </lineage>
</organism>
<gene>
    <name evidence="1" type="ORF">J7337_011531</name>
</gene>
<comment type="caution">
    <text evidence="1">The sequence shown here is derived from an EMBL/GenBank/DDBJ whole genome shotgun (WGS) entry which is preliminary data.</text>
</comment>
<accession>A0A9P8IL39</accession>
<dbReference type="GeneID" id="68319387"/>
<sequence>MLDQPSHLLQRTAGENLAPEATSVSKSTEPWIFRSNPIRRLARRRGSLGEFKGTISELDLKKTNAIHDILKYDKYIYKALYLVYWVPLGEERGWQQSAAMDRPDIDVSYWRTQLRA</sequence>
<name>A0A9P8IL39_9HYPO</name>
<evidence type="ECO:0000313" key="1">
    <source>
        <dbReference type="EMBL" id="KAG9496748.1"/>
    </source>
</evidence>
<protein>
    <submittedName>
        <fullName evidence="1">Uncharacterized protein</fullName>
    </submittedName>
</protein>
<proteinExistence type="predicted"/>
<keyword evidence="2" id="KW-1185">Reference proteome</keyword>
<reference evidence="1" key="1">
    <citation type="journal article" date="2021" name="Mol. Plant Microbe Interact.">
        <title>Telomere to telomere genome assembly of Fusarium musae F31, causal agent of crown rot disease of banana.</title>
        <authorList>
            <person name="Degradi L."/>
            <person name="Tava V."/>
            <person name="Kunova A."/>
            <person name="Cortesi P."/>
            <person name="Saracchi M."/>
            <person name="Pasquali M."/>
        </authorList>
    </citation>
    <scope>NUCLEOTIDE SEQUENCE</scope>
    <source>
        <strain evidence="1">F31</strain>
    </source>
</reference>
<dbReference type="Proteomes" id="UP000827133">
    <property type="component" value="Unassembled WGS sequence"/>
</dbReference>
<evidence type="ECO:0000313" key="2">
    <source>
        <dbReference type="Proteomes" id="UP000827133"/>
    </source>
</evidence>
<dbReference type="AlphaFoldDB" id="A0A9P8IL39"/>
<dbReference type="KEGG" id="fmu:J7337_011531"/>
<dbReference type="EMBL" id="JAHBCI010000009">
    <property type="protein sequence ID" value="KAG9496748.1"/>
    <property type="molecule type" value="Genomic_DNA"/>
</dbReference>